<protein>
    <submittedName>
        <fullName evidence="2">Uncharacterized protein</fullName>
    </submittedName>
</protein>
<feature type="region of interest" description="Disordered" evidence="1">
    <location>
        <begin position="120"/>
        <end position="145"/>
    </location>
</feature>
<accession>A0A1J5Q1D0</accession>
<name>A0A1J5Q1D0_9ZZZZ</name>
<dbReference type="EMBL" id="MLJW01001689">
    <property type="protein sequence ID" value="OIQ77130.1"/>
    <property type="molecule type" value="Genomic_DNA"/>
</dbReference>
<organism evidence="2">
    <name type="scientific">mine drainage metagenome</name>
    <dbReference type="NCBI Taxonomy" id="410659"/>
    <lineage>
        <taxon>unclassified sequences</taxon>
        <taxon>metagenomes</taxon>
        <taxon>ecological metagenomes</taxon>
    </lineage>
</organism>
<comment type="caution">
    <text evidence="2">The sequence shown here is derived from an EMBL/GenBank/DDBJ whole genome shotgun (WGS) entry which is preliminary data.</text>
</comment>
<proteinExistence type="predicted"/>
<feature type="compositionally biased region" description="Basic and acidic residues" evidence="1">
    <location>
        <begin position="136"/>
        <end position="145"/>
    </location>
</feature>
<dbReference type="AlphaFoldDB" id="A0A1J5Q1D0"/>
<reference evidence="2" key="1">
    <citation type="submission" date="2016-10" db="EMBL/GenBank/DDBJ databases">
        <title>Sequence of Gallionella enrichment culture.</title>
        <authorList>
            <person name="Poehlein A."/>
            <person name="Muehling M."/>
            <person name="Daniel R."/>
        </authorList>
    </citation>
    <scope>NUCLEOTIDE SEQUENCE</scope>
</reference>
<feature type="region of interest" description="Disordered" evidence="1">
    <location>
        <begin position="1"/>
        <end position="22"/>
    </location>
</feature>
<sequence>MSINSISAVHSSPKPTTSQGTAFRSAMEQSMSIVAARLGMSVSDLRAHMQFGKTLADVAAEVGVPQSSLTGVIKESLVRSGPQRTGNQTDALANRIANHRIADSDRTAVLGVKGAEGAQGNLGVAAGQAPTGASGADKDGDNDAS</sequence>
<evidence type="ECO:0000256" key="1">
    <source>
        <dbReference type="SAM" id="MobiDB-lite"/>
    </source>
</evidence>
<gene>
    <name evidence="2" type="ORF">GALL_411860</name>
</gene>
<evidence type="ECO:0000313" key="2">
    <source>
        <dbReference type="EMBL" id="OIQ77130.1"/>
    </source>
</evidence>